<dbReference type="Proteomes" id="UP000030207">
    <property type="component" value="Segment"/>
</dbReference>
<proteinExistence type="predicted"/>
<keyword evidence="3" id="KW-1185">Reference proteome</keyword>
<dbReference type="GeneID" id="24608176"/>
<organism evidence="2 3">
    <name type="scientific">Bacillus phage Moonbeam</name>
    <dbReference type="NCBI Taxonomy" id="1540091"/>
    <lineage>
        <taxon>Viruses</taxon>
        <taxon>Duplodnaviria</taxon>
        <taxon>Heunggongvirae</taxon>
        <taxon>Uroviricota</taxon>
        <taxon>Caudoviricetes</taxon>
        <taxon>Herelleviridae</taxon>
        <taxon>Bastillevirinae</taxon>
        <taxon>Moonbeamvirus</taxon>
        <taxon>Moonbeamvirus moonbeam</taxon>
    </lineage>
</organism>
<keyword evidence="1" id="KW-0175">Coiled coil</keyword>
<protein>
    <recommendedName>
        <fullName evidence="4">MmcB family DNA repair protein</fullName>
    </recommendedName>
</protein>
<name>A0A0A0RPQ3_9CAUD</name>
<dbReference type="RefSeq" id="YP_009151764.1">
    <property type="nucleotide sequence ID" value="NC_027374.1"/>
</dbReference>
<reference evidence="2 3" key="1">
    <citation type="submission" date="2014-07" db="EMBL/GenBank/DDBJ databases">
        <title>Complete Genome of Bacillus megaterium Myophage Moonbeam.</title>
        <authorList>
            <person name="Cadungog J.N."/>
            <person name="Khatemi B.E."/>
            <person name="Hernandez A.C."/>
            <person name="Everett G.F.K."/>
        </authorList>
    </citation>
    <scope>NUCLEOTIDE SEQUENCE [LARGE SCALE GENOMIC DNA]</scope>
</reference>
<evidence type="ECO:0000313" key="3">
    <source>
        <dbReference type="Proteomes" id="UP000030207"/>
    </source>
</evidence>
<evidence type="ECO:0000256" key="1">
    <source>
        <dbReference type="SAM" id="Coils"/>
    </source>
</evidence>
<dbReference type="KEGG" id="vg:24608176"/>
<evidence type="ECO:0000313" key="2">
    <source>
        <dbReference type="EMBL" id="AIW03599.1"/>
    </source>
</evidence>
<sequence length="186" mass="22285">MSKSDITRRLEKAIYTATIKQGVFGCFEVTIGWFGKERVDFITYDTKNIWRCYEIKSSVADFRSEAYKTFCGNYNYYVMTKELYEKVKLEIPTHIGVYIEGRCVKRPKRQEVTVEEEILKNSLIRSLAREADKLAKSNDPDLLNRLRRSLAREQEDKRRYSREYTDLKNKLYRKYGRNWEEVLELE</sequence>
<dbReference type="EMBL" id="KM236246">
    <property type="protein sequence ID" value="AIW03599.1"/>
    <property type="molecule type" value="Genomic_DNA"/>
</dbReference>
<evidence type="ECO:0008006" key="4">
    <source>
        <dbReference type="Google" id="ProtNLM"/>
    </source>
</evidence>
<accession>A0A0A0RPQ3</accession>
<feature type="coiled-coil region" evidence="1">
    <location>
        <begin position="143"/>
        <end position="170"/>
    </location>
</feature>
<gene>
    <name evidence="2" type="ORF">CPT_Moonbeam201</name>
</gene>
<dbReference type="OrthoDB" id="9716at10239"/>